<evidence type="ECO:0000256" key="3">
    <source>
        <dbReference type="ARBA" id="ARBA00022448"/>
    </source>
</evidence>
<dbReference type="PIRSF" id="PIRSF002741">
    <property type="entry name" value="MppA"/>
    <property type="match status" value="1"/>
</dbReference>
<dbReference type="InterPro" id="IPR000914">
    <property type="entry name" value="SBP_5_dom"/>
</dbReference>
<evidence type="ECO:0000256" key="5">
    <source>
        <dbReference type="SAM" id="SignalP"/>
    </source>
</evidence>
<dbReference type="Gene3D" id="3.90.76.10">
    <property type="entry name" value="Dipeptide-binding Protein, Domain 1"/>
    <property type="match status" value="1"/>
</dbReference>
<dbReference type="Proteomes" id="UP000661607">
    <property type="component" value="Unassembled WGS sequence"/>
</dbReference>
<evidence type="ECO:0000256" key="4">
    <source>
        <dbReference type="ARBA" id="ARBA00022729"/>
    </source>
</evidence>
<dbReference type="InterPro" id="IPR039424">
    <property type="entry name" value="SBP_5"/>
</dbReference>
<feature type="domain" description="Solute-binding protein family 5" evidence="6">
    <location>
        <begin position="85"/>
        <end position="425"/>
    </location>
</feature>
<comment type="similarity">
    <text evidence="2">Belongs to the bacterial solute-binding protein 5 family.</text>
</comment>
<evidence type="ECO:0000313" key="8">
    <source>
        <dbReference type="Proteomes" id="UP000661607"/>
    </source>
</evidence>
<gene>
    <name evidence="7" type="ORF">H4W81_002107</name>
</gene>
<dbReference type="InterPro" id="IPR030678">
    <property type="entry name" value="Peptide/Ni-bd"/>
</dbReference>
<evidence type="ECO:0000256" key="2">
    <source>
        <dbReference type="ARBA" id="ARBA00005695"/>
    </source>
</evidence>
<reference evidence="7 8" key="1">
    <citation type="submission" date="2020-10" db="EMBL/GenBank/DDBJ databases">
        <title>Sequencing the genomes of 1000 actinobacteria strains.</title>
        <authorList>
            <person name="Klenk H.-P."/>
        </authorList>
    </citation>
    <scope>NUCLEOTIDE SEQUENCE [LARGE SCALE GENOMIC DNA]</scope>
    <source>
        <strain evidence="7 8">DSM 43748</strain>
    </source>
</reference>
<feature type="chain" id="PRO_5046580946" evidence="5">
    <location>
        <begin position="24"/>
        <end position="511"/>
    </location>
</feature>
<dbReference type="EMBL" id="JADBEF010000001">
    <property type="protein sequence ID" value="MBE1559328.1"/>
    <property type="molecule type" value="Genomic_DNA"/>
</dbReference>
<dbReference type="PANTHER" id="PTHR30290">
    <property type="entry name" value="PERIPLASMIC BINDING COMPONENT OF ABC TRANSPORTER"/>
    <property type="match status" value="1"/>
</dbReference>
<feature type="signal peptide" evidence="5">
    <location>
        <begin position="1"/>
        <end position="23"/>
    </location>
</feature>
<sequence length="511" mass="55471">MTRLTRRFAAASLAVLTACAVSAACGGASRPASQGTAGAGGAVLRFAYTAFPSTLDPHKASTAWDELYILPIYDRLVTIKPDGQIAPMIAESWRKDGEKIVFTIRSGARFHDGAALDAEAVRANLDRAVNGKGSTAKPLLKMIESVTASAGTVTIAFTGSEQDLLTALAHRGGALISPKAFDKPDLDRAPVGSGPYQVTTYRRDDRVVYQPFANYYDKSAQRLGGLEMSFVNEDDTRLNGVRSGQYDATLIRPEQVDTARDAGLKVNEFLTGLVYQLNLNTSRSKFADQRVRQALNHAIDRRAITEKLLLNSCRPTVQPAPSGHWAHEPSLESAYLYDPAQAKRLLAEAGVGGGFSFTALVWNNTAFVQLAEALQDQFKAVGVDMRLRPMSADQSIDLYQNRGEADALVSQIGAAAADPRLITQQDYLKGGLNNPGDLSVPEIEKLAEQVATVTDRSVQQQSYREIVKLAADTAYNVPICNRKLYFATNDKVRDFDKLLTGYDDIRVVGMG</sequence>
<comment type="subcellular location">
    <subcellularLocation>
        <location evidence="1">Cell envelope</location>
    </subcellularLocation>
</comment>
<dbReference type="Gene3D" id="3.10.105.10">
    <property type="entry name" value="Dipeptide-binding Protein, Domain 3"/>
    <property type="match status" value="1"/>
</dbReference>
<protein>
    <submittedName>
        <fullName evidence="7">Peptide/nickel transport system substrate-binding protein</fullName>
    </submittedName>
</protein>
<name>A0ABR9KBD3_9ACTN</name>
<accession>A0ABR9KBD3</accession>
<evidence type="ECO:0000259" key="6">
    <source>
        <dbReference type="Pfam" id="PF00496"/>
    </source>
</evidence>
<organism evidence="7 8">
    <name type="scientific">Nonomuraea africana</name>
    <dbReference type="NCBI Taxonomy" id="46171"/>
    <lineage>
        <taxon>Bacteria</taxon>
        <taxon>Bacillati</taxon>
        <taxon>Actinomycetota</taxon>
        <taxon>Actinomycetes</taxon>
        <taxon>Streptosporangiales</taxon>
        <taxon>Streptosporangiaceae</taxon>
        <taxon>Nonomuraea</taxon>
    </lineage>
</organism>
<dbReference type="PANTHER" id="PTHR30290:SF10">
    <property type="entry name" value="PERIPLASMIC OLIGOPEPTIDE-BINDING PROTEIN-RELATED"/>
    <property type="match status" value="1"/>
</dbReference>
<dbReference type="SUPFAM" id="SSF53850">
    <property type="entry name" value="Periplasmic binding protein-like II"/>
    <property type="match status" value="1"/>
</dbReference>
<keyword evidence="4 5" id="KW-0732">Signal</keyword>
<proteinExistence type="inferred from homology"/>
<dbReference type="PROSITE" id="PS51257">
    <property type="entry name" value="PROKAR_LIPOPROTEIN"/>
    <property type="match status" value="1"/>
</dbReference>
<comment type="caution">
    <text evidence="7">The sequence shown here is derived from an EMBL/GenBank/DDBJ whole genome shotgun (WGS) entry which is preliminary data.</text>
</comment>
<dbReference type="RefSeq" id="WP_192774624.1">
    <property type="nucleotide sequence ID" value="NZ_BAAASY010000001.1"/>
</dbReference>
<dbReference type="Pfam" id="PF00496">
    <property type="entry name" value="SBP_bac_5"/>
    <property type="match status" value="1"/>
</dbReference>
<evidence type="ECO:0000256" key="1">
    <source>
        <dbReference type="ARBA" id="ARBA00004196"/>
    </source>
</evidence>
<dbReference type="Gene3D" id="3.40.190.10">
    <property type="entry name" value="Periplasmic binding protein-like II"/>
    <property type="match status" value="1"/>
</dbReference>
<evidence type="ECO:0000313" key="7">
    <source>
        <dbReference type="EMBL" id="MBE1559328.1"/>
    </source>
</evidence>
<keyword evidence="3" id="KW-0813">Transport</keyword>
<keyword evidence="8" id="KW-1185">Reference proteome</keyword>